<dbReference type="Proteomes" id="UP000027730">
    <property type="component" value="Unassembled WGS sequence"/>
</dbReference>
<protein>
    <submittedName>
        <fullName evidence="1">Uncharacterized protein</fullName>
    </submittedName>
</protein>
<proteinExistence type="predicted"/>
<name>A0A074WVM5_9PEZI</name>
<evidence type="ECO:0000313" key="1">
    <source>
        <dbReference type="EMBL" id="KEQ77255.1"/>
    </source>
</evidence>
<accession>A0A074WVM5</accession>
<dbReference type="AlphaFoldDB" id="A0A074WVM5"/>
<keyword evidence="2" id="KW-1185">Reference proteome</keyword>
<dbReference type="OrthoDB" id="3883970at2759"/>
<gene>
    <name evidence="1" type="ORF">M436DRAFT_61016</name>
</gene>
<dbReference type="EMBL" id="KL584703">
    <property type="protein sequence ID" value="KEQ77255.1"/>
    <property type="molecule type" value="Genomic_DNA"/>
</dbReference>
<organism evidence="1 2">
    <name type="scientific">Aureobasidium namibiae CBS 147.97</name>
    <dbReference type="NCBI Taxonomy" id="1043004"/>
    <lineage>
        <taxon>Eukaryota</taxon>
        <taxon>Fungi</taxon>
        <taxon>Dikarya</taxon>
        <taxon>Ascomycota</taxon>
        <taxon>Pezizomycotina</taxon>
        <taxon>Dothideomycetes</taxon>
        <taxon>Dothideomycetidae</taxon>
        <taxon>Dothideales</taxon>
        <taxon>Saccotheciaceae</taxon>
        <taxon>Aureobasidium</taxon>
    </lineage>
</organism>
<dbReference type="HOGENOM" id="CLU_794492_0_0_1"/>
<dbReference type="RefSeq" id="XP_013431116.1">
    <property type="nucleotide sequence ID" value="XM_013575662.1"/>
</dbReference>
<reference evidence="1 2" key="1">
    <citation type="journal article" date="2014" name="BMC Genomics">
        <title>Genome sequencing of four Aureobasidium pullulans varieties: biotechnological potential, stress tolerance, and description of new species.</title>
        <authorList>
            <person name="Gostin Ar C."/>
            <person name="Ohm R.A."/>
            <person name="Kogej T."/>
            <person name="Sonjak S."/>
            <person name="Turk M."/>
            <person name="Zajc J."/>
            <person name="Zalar P."/>
            <person name="Grube M."/>
            <person name="Sun H."/>
            <person name="Han J."/>
            <person name="Sharma A."/>
            <person name="Chiniquy J."/>
            <person name="Ngan C.Y."/>
            <person name="Lipzen A."/>
            <person name="Barry K."/>
            <person name="Grigoriev I.V."/>
            <person name="Gunde-Cimerman N."/>
        </authorList>
    </citation>
    <scope>NUCLEOTIDE SEQUENCE [LARGE SCALE GENOMIC DNA]</scope>
    <source>
        <strain evidence="1 2">CBS 147.97</strain>
    </source>
</reference>
<evidence type="ECO:0000313" key="2">
    <source>
        <dbReference type="Proteomes" id="UP000027730"/>
    </source>
</evidence>
<dbReference type="GeneID" id="25413104"/>
<sequence length="349" mass="40000">MQNSGACLSQSFLLYFHEWVVDTEKDEDLSITKAVLASHIHAATIEKITFVYKRKEVLDTLASLNRQLILVFDPFADFDDPGDEDDIDTQEVEYYFDMILVLIAVSKLAISSIHVRARREDWDKRHMPLDASYSLIEPHRTFTGIELGTILQYIHQILQIESRQGTATFPPLLVAKYPSIGDMSFDYLKGRLMMRNLHTFHWSEFRIWIFSLECKSLRIQRCNLNPSDLSRMLAGAIAKSHPIRHISIVDTVLHKKTAEDDKSSSSPRTSIHCLIQAILPYAHQLDYLRFTNIWAGVDVSPDSPVFEKNLGELEVKGREQIRPRLVHLSNEFPEPDAMRLDGNTTSGDE</sequence>